<organism evidence="9 10">
    <name type="scientific">Aciduliprofundum boonei (strain DSM 19572 / T469)</name>
    <dbReference type="NCBI Taxonomy" id="439481"/>
    <lineage>
        <taxon>Archaea</taxon>
        <taxon>Methanobacteriati</taxon>
        <taxon>Thermoplasmatota</taxon>
        <taxon>DHVE2 group</taxon>
        <taxon>Candidatus Aciduliprofundum</taxon>
    </lineage>
</organism>
<dbReference type="InterPro" id="IPR049278">
    <property type="entry name" value="MS_channel_C"/>
</dbReference>
<dbReference type="InterPro" id="IPR011014">
    <property type="entry name" value="MscS_channel_TM-2"/>
</dbReference>
<evidence type="ECO:0000313" key="10">
    <source>
        <dbReference type="Proteomes" id="UP000001400"/>
    </source>
</evidence>
<feature type="domain" description="Mechanosensitive ion channel MscS" evidence="7">
    <location>
        <begin position="307"/>
        <end position="376"/>
    </location>
</feature>
<evidence type="ECO:0000313" key="9">
    <source>
        <dbReference type="EMBL" id="ADD08744.1"/>
    </source>
</evidence>
<dbReference type="Proteomes" id="UP000001400">
    <property type="component" value="Chromosome"/>
</dbReference>
<evidence type="ECO:0000256" key="3">
    <source>
        <dbReference type="ARBA" id="ARBA00022475"/>
    </source>
</evidence>
<proteinExistence type="inferred from homology"/>
<dbReference type="InterPro" id="IPR010920">
    <property type="entry name" value="LSM_dom_sf"/>
</dbReference>
<accession>B5IDA4</accession>
<dbReference type="SUPFAM" id="SSF82689">
    <property type="entry name" value="Mechanosensitive channel protein MscS (YggB), C-terminal domain"/>
    <property type="match status" value="1"/>
</dbReference>
<comment type="similarity">
    <text evidence="2">Belongs to the MscS (TC 1.A.23) family.</text>
</comment>
<dbReference type="Gene3D" id="3.30.70.100">
    <property type="match status" value="1"/>
</dbReference>
<dbReference type="Gene3D" id="1.10.287.1260">
    <property type="match status" value="1"/>
</dbReference>
<keyword evidence="10" id="KW-1185">Reference proteome</keyword>
<dbReference type="OrthoDB" id="121853at2157"/>
<dbReference type="HOGENOM" id="CLU_494884_0_0_2"/>
<dbReference type="GeneID" id="8827888"/>
<dbReference type="InterPro" id="IPR023408">
    <property type="entry name" value="MscS_beta-dom_sf"/>
</dbReference>
<dbReference type="PANTHER" id="PTHR30566">
    <property type="entry name" value="YNAI-RELATED MECHANOSENSITIVE ION CHANNEL"/>
    <property type="match status" value="1"/>
</dbReference>
<reference evidence="9" key="1">
    <citation type="submission" date="2010-02" db="EMBL/GenBank/DDBJ databases">
        <title>Complete sequence of Aciduliprofundum boonei T469.</title>
        <authorList>
            <consortium name="US DOE Joint Genome Institute"/>
            <person name="Lucas S."/>
            <person name="Copeland A."/>
            <person name="Lapidus A."/>
            <person name="Cheng J.-F."/>
            <person name="Bruce D."/>
            <person name="Goodwin L."/>
            <person name="Pitluck S."/>
            <person name="Saunders E."/>
            <person name="Detter J.C."/>
            <person name="Han C."/>
            <person name="Tapia R."/>
            <person name="Land M."/>
            <person name="Hauser L."/>
            <person name="Kyrpides N."/>
            <person name="Mikhailova N."/>
            <person name="Flores G."/>
            <person name="Reysenbach A.-L."/>
            <person name="Woyke T."/>
        </authorList>
    </citation>
    <scope>NUCLEOTIDE SEQUENCE</scope>
    <source>
        <strain evidence="9">T469</strain>
    </source>
</reference>
<dbReference type="GO" id="GO:0055085">
    <property type="term" value="P:transmembrane transport"/>
    <property type="evidence" value="ECO:0007669"/>
    <property type="project" value="InterPro"/>
</dbReference>
<evidence type="ECO:0000259" key="7">
    <source>
        <dbReference type="Pfam" id="PF00924"/>
    </source>
</evidence>
<keyword evidence="6" id="KW-0472">Membrane</keyword>
<dbReference type="InterPro" id="IPR006685">
    <property type="entry name" value="MscS_channel_2nd"/>
</dbReference>
<dbReference type="eggNOG" id="arCOG01568">
    <property type="taxonomic scope" value="Archaea"/>
</dbReference>
<evidence type="ECO:0000256" key="5">
    <source>
        <dbReference type="ARBA" id="ARBA00022989"/>
    </source>
</evidence>
<protein>
    <submittedName>
        <fullName evidence="9">MscS Mechanosensitive ion channel</fullName>
    </submittedName>
</protein>
<dbReference type="SUPFAM" id="SSF82861">
    <property type="entry name" value="Mechanosensitive channel protein MscS (YggB), transmembrane region"/>
    <property type="match status" value="1"/>
</dbReference>
<keyword evidence="3" id="KW-1003">Cell membrane</keyword>
<dbReference type="AlphaFoldDB" id="B5IDA4"/>
<dbReference type="STRING" id="439481.Aboo_0935"/>
<dbReference type="KEGG" id="abi:Aboo_0935"/>
<dbReference type="Gene3D" id="2.30.30.60">
    <property type="match status" value="1"/>
</dbReference>
<sequence>MKKIFAIVLLAFVLFPSAYAQLLPSTGNVTIRGGEEIVVNFSIVNTQNETVFYTINYKAPYGWDINVTPSSGVVKEGGFRTINVQIHAPKSYGVSDFNLPIHVLLYDENGKIGDYVYTLHISYLSTPFYLFEIPWPESWGYWGTFLNVIITWVILTLVLYVLFPYLKKISKLTKTKIDDIIVEILHKPITTWVILYGITTALLTLPPLSLIFWLIIEIYNIIVVIILTWISYRIFKDIIIYYLFHLSRTKKGDLENVLIPILEKLGIVTIGTLGGLMILQVMGVNVGVLLASVGIAGVILGLAAQQTLGNFFSGLHILIDKAFRIGDIIMLENDDGVYKVLDVGVRSTRLYELFSNTVVFVPNSKLANTNIINFNRPNNKMKIRIDVSVSYGSDVEKVIKTLKEIALSHPKVLRDGDYEPVVIFREFGASSLNFSLYIWIDNVMEQWKVPSEIRERIVKVFRERGIEIPFPQVDVHIKPLKPGS</sequence>
<evidence type="ECO:0000256" key="1">
    <source>
        <dbReference type="ARBA" id="ARBA00004651"/>
    </source>
</evidence>
<keyword evidence="4" id="KW-0812">Transmembrane</keyword>
<name>B5IDA4_ACIB4</name>
<dbReference type="Pfam" id="PF21082">
    <property type="entry name" value="MS_channel_3rd"/>
    <property type="match status" value="1"/>
</dbReference>
<dbReference type="SUPFAM" id="SSF50182">
    <property type="entry name" value="Sm-like ribonucleoproteins"/>
    <property type="match status" value="1"/>
</dbReference>
<dbReference type="PANTHER" id="PTHR30566:SF5">
    <property type="entry name" value="MECHANOSENSITIVE ION CHANNEL PROTEIN 1, MITOCHONDRIAL-RELATED"/>
    <property type="match status" value="1"/>
</dbReference>
<dbReference type="EMBL" id="CP001941">
    <property type="protein sequence ID" value="ADD08744.1"/>
    <property type="molecule type" value="Genomic_DNA"/>
</dbReference>
<feature type="domain" description="Mechanosensitive ion channel MscS C-terminal" evidence="8">
    <location>
        <begin position="383"/>
        <end position="468"/>
    </location>
</feature>
<dbReference type="Pfam" id="PF00924">
    <property type="entry name" value="MS_channel_2nd"/>
    <property type="match status" value="1"/>
</dbReference>
<evidence type="ECO:0000256" key="6">
    <source>
        <dbReference type="ARBA" id="ARBA00023136"/>
    </source>
</evidence>
<comment type="subcellular location">
    <subcellularLocation>
        <location evidence="1">Cell membrane</location>
        <topology evidence="1">Multi-pass membrane protein</topology>
    </subcellularLocation>
</comment>
<evidence type="ECO:0000256" key="2">
    <source>
        <dbReference type="ARBA" id="ARBA00008017"/>
    </source>
</evidence>
<evidence type="ECO:0000256" key="4">
    <source>
        <dbReference type="ARBA" id="ARBA00022692"/>
    </source>
</evidence>
<dbReference type="InterPro" id="IPR011066">
    <property type="entry name" value="MscS_channel_C_sf"/>
</dbReference>
<keyword evidence="5" id="KW-1133">Transmembrane helix</keyword>
<evidence type="ECO:0000259" key="8">
    <source>
        <dbReference type="Pfam" id="PF21082"/>
    </source>
</evidence>
<dbReference type="GO" id="GO:0005886">
    <property type="term" value="C:plasma membrane"/>
    <property type="evidence" value="ECO:0007669"/>
    <property type="project" value="UniProtKB-SubCell"/>
</dbReference>
<dbReference type="RefSeq" id="WP_008084228.1">
    <property type="nucleotide sequence ID" value="NC_013926.1"/>
</dbReference>
<gene>
    <name evidence="9" type="ordered locus">Aboo_0935</name>
</gene>